<dbReference type="InParanoid" id="A0A1D6KLB0"/>
<dbReference type="PaxDb" id="4577-AC206031.3_FGP007"/>
<organism evidence="2">
    <name type="scientific">Zea mays</name>
    <name type="common">Maize</name>
    <dbReference type="NCBI Taxonomy" id="4577"/>
    <lineage>
        <taxon>Eukaryota</taxon>
        <taxon>Viridiplantae</taxon>
        <taxon>Streptophyta</taxon>
        <taxon>Embryophyta</taxon>
        <taxon>Tracheophyta</taxon>
        <taxon>Spermatophyta</taxon>
        <taxon>Magnoliopsida</taxon>
        <taxon>Liliopsida</taxon>
        <taxon>Poales</taxon>
        <taxon>Poaceae</taxon>
        <taxon>PACMAD clade</taxon>
        <taxon>Panicoideae</taxon>
        <taxon>Andropogonodae</taxon>
        <taxon>Andropogoneae</taxon>
        <taxon>Tripsacinae</taxon>
        <taxon>Zea</taxon>
    </lineage>
</organism>
<dbReference type="EMBL" id="CM007647">
    <property type="protein sequence ID" value="ONM03677.1"/>
    <property type="molecule type" value="Genomic_DNA"/>
</dbReference>
<reference evidence="2" key="1">
    <citation type="submission" date="2015-12" db="EMBL/GenBank/DDBJ databases">
        <title>Update maize B73 reference genome by single molecule sequencing technologies.</title>
        <authorList>
            <consortium name="Maize Genome Sequencing Project"/>
            <person name="Ware D."/>
        </authorList>
    </citation>
    <scope>NUCLEOTIDE SEQUENCE [LARGE SCALE GENOMIC DNA]</scope>
    <source>
        <tissue evidence="2">Seedling</tissue>
    </source>
</reference>
<protein>
    <submittedName>
        <fullName evidence="2">Uncharacterized protein</fullName>
    </submittedName>
</protein>
<name>A0A1D6KLB0_MAIZE</name>
<accession>A0A1D6KLB0</accession>
<gene>
    <name evidence="2" type="ORF">ZEAMMB73_Zm00001d031800</name>
</gene>
<feature type="region of interest" description="Disordered" evidence="1">
    <location>
        <begin position="62"/>
        <end position="162"/>
    </location>
</feature>
<sequence>MDPILLQYYLAALLDEGHDGRHLRLVLVAVATDFVDEVDVSLVSPWFSYRTASSPAHALPLRPQRVDVPPAPVPHRVELGHGHQSTPAAEPRPLLRRQSQRIDEGVVAHSSAGKARGLMKARGGSPRTRPPRGQPPRARSEVRKRERAPEKAEWTAKAPPWK</sequence>
<evidence type="ECO:0000256" key="1">
    <source>
        <dbReference type="SAM" id="MobiDB-lite"/>
    </source>
</evidence>
<dbReference type="AlphaFoldDB" id="A0A1D6KLB0"/>
<feature type="compositionally biased region" description="Basic and acidic residues" evidence="1">
    <location>
        <begin position="138"/>
        <end position="154"/>
    </location>
</feature>
<proteinExistence type="predicted"/>
<evidence type="ECO:0000313" key="2">
    <source>
        <dbReference type="EMBL" id="ONM03677.1"/>
    </source>
</evidence>